<name>A0ABV2B3Z2_9GAMM</name>
<evidence type="ECO:0000313" key="9">
    <source>
        <dbReference type="Proteomes" id="UP001460888"/>
    </source>
</evidence>
<comment type="caution">
    <text evidence="8">The sequence shown here is derived from an EMBL/GenBank/DDBJ whole genome shotgun (WGS) entry which is preliminary data.</text>
</comment>
<comment type="catalytic activity">
    <reaction evidence="7">
        <text>[protein]-L-isoaspartate + S-adenosyl-L-methionine = [protein]-L-isoaspartate alpha-methyl ester + S-adenosyl-L-homocysteine</text>
        <dbReference type="Rhea" id="RHEA:12705"/>
        <dbReference type="Rhea" id="RHEA-COMP:12143"/>
        <dbReference type="Rhea" id="RHEA-COMP:12144"/>
        <dbReference type="ChEBI" id="CHEBI:57856"/>
        <dbReference type="ChEBI" id="CHEBI:59789"/>
        <dbReference type="ChEBI" id="CHEBI:90596"/>
        <dbReference type="ChEBI" id="CHEBI:90598"/>
        <dbReference type="EC" id="2.1.1.77"/>
    </reaction>
</comment>
<evidence type="ECO:0000256" key="6">
    <source>
        <dbReference type="ARBA" id="ARBA00022691"/>
    </source>
</evidence>
<dbReference type="EC" id="2.1.1.77" evidence="7"/>
<sequence>MNAQEKHPHVRGFGMASARSRARLVERLRSLGVEDETVLAAIEKVQRHQFVDEAMTSRAYDDTALPIGYGQTISQPYIVAQMTSLLIADGLPESVLEIGTGSGYQAAVLAEILPSIYTVERIKPLYERARKRFAELGYRQVRARLARDGVLGLPDYGPFDAILVTAGAEKLPTSLYEQIADGGRMIVPVGPSGDQRLMVIHREGSSFVEQTLDAVSFVPLIEQRADERTS</sequence>
<keyword evidence="6 7" id="KW-0949">S-adenosyl-L-methionine</keyword>
<dbReference type="EMBL" id="APND01000004">
    <property type="protein sequence ID" value="MES1930345.1"/>
    <property type="molecule type" value="Genomic_DNA"/>
</dbReference>
<evidence type="ECO:0000256" key="5">
    <source>
        <dbReference type="ARBA" id="ARBA00022679"/>
    </source>
</evidence>
<dbReference type="Proteomes" id="UP001460888">
    <property type="component" value="Unassembled WGS sequence"/>
</dbReference>
<feature type="active site" evidence="7">
    <location>
        <position position="74"/>
    </location>
</feature>
<dbReference type="PANTHER" id="PTHR11579:SF0">
    <property type="entry name" value="PROTEIN-L-ISOASPARTATE(D-ASPARTATE) O-METHYLTRANSFERASE"/>
    <property type="match status" value="1"/>
</dbReference>
<keyword evidence="5 7" id="KW-0808">Transferase</keyword>
<dbReference type="InterPro" id="IPR029063">
    <property type="entry name" value="SAM-dependent_MTases_sf"/>
</dbReference>
<dbReference type="Gene3D" id="3.40.50.150">
    <property type="entry name" value="Vaccinia Virus protein VP39"/>
    <property type="match status" value="1"/>
</dbReference>
<accession>A0ABV2B3Z2</accession>
<dbReference type="Pfam" id="PF01135">
    <property type="entry name" value="PCMT"/>
    <property type="match status" value="1"/>
</dbReference>
<gene>
    <name evidence="7" type="primary">pcm</name>
    <name evidence="8" type="ORF">SADO_13858</name>
</gene>
<comment type="function">
    <text evidence="7">Catalyzes the methyl esterification of L-isoaspartyl residues in peptides and proteins that result from spontaneous decomposition of normal L-aspartyl and L-asparaginyl residues. It plays a role in the repair and/or degradation of damaged proteins.</text>
</comment>
<comment type="similarity">
    <text evidence="2 7">Belongs to the methyltransferase superfamily. L-isoaspartyl/D-aspartyl protein methyltransferase family.</text>
</comment>
<keyword evidence="4 7" id="KW-0489">Methyltransferase</keyword>
<dbReference type="NCBIfam" id="NF001453">
    <property type="entry name" value="PRK00312.1"/>
    <property type="match status" value="1"/>
</dbReference>
<reference evidence="8 9" key="1">
    <citation type="submission" date="2013-03" db="EMBL/GenBank/DDBJ databases">
        <title>Salinisphaera dokdonensis CL-ES53 Genome Sequencing.</title>
        <authorList>
            <person name="Li C."/>
            <person name="Lai Q."/>
            <person name="Shao Z."/>
        </authorList>
    </citation>
    <scope>NUCLEOTIDE SEQUENCE [LARGE SCALE GENOMIC DNA]</scope>
    <source>
        <strain evidence="8 9">CL-ES53</strain>
    </source>
</reference>
<keyword evidence="9" id="KW-1185">Reference proteome</keyword>
<dbReference type="InterPro" id="IPR000682">
    <property type="entry name" value="PCMT"/>
</dbReference>
<evidence type="ECO:0000313" key="8">
    <source>
        <dbReference type="EMBL" id="MES1930345.1"/>
    </source>
</evidence>
<evidence type="ECO:0000256" key="2">
    <source>
        <dbReference type="ARBA" id="ARBA00005369"/>
    </source>
</evidence>
<evidence type="ECO:0000256" key="7">
    <source>
        <dbReference type="HAMAP-Rule" id="MF_00090"/>
    </source>
</evidence>
<dbReference type="PANTHER" id="PTHR11579">
    <property type="entry name" value="PROTEIN-L-ISOASPARTATE O-METHYLTRANSFERASE"/>
    <property type="match status" value="1"/>
</dbReference>
<dbReference type="HAMAP" id="MF_00090">
    <property type="entry name" value="PIMT"/>
    <property type="match status" value="1"/>
</dbReference>
<evidence type="ECO:0000256" key="3">
    <source>
        <dbReference type="ARBA" id="ARBA00022490"/>
    </source>
</evidence>
<dbReference type="NCBIfam" id="TIGR00080">
    <property type="entry name" value="pimt"/>
    <property type="match status" value="1"/>
</dbReference>
<evidence type="ECO:0000256" key="1">
    <source>
        <dbReference type="ARBA" id="ARBA00004496"/>
    </source>
</evidence>
<proteinExistence type="inferred from homology"/>
<comment type="subcellular location">
    <subcellularLocation>
        <location evidence="1 7">Cytoplasm</location>
    </subcellularLocation>
</comment>
<protein>
    <recommendedName>
        <fullName evidence="7">Protein-L-isoaspartate O-methyltransferase</fullName>
        <ecNumber evidence="7">2.1.1.77</ecNumber>
    </recommendedName>
    <alternativeName>
        <fullName evidence="7">L-isoaspartyl protein carboxyl methyltransferase</fullName>
    </alternativeName>
    <alternativeName>
        <fullName evidence="7">Protein L-isoaspartyl methyltransferase</fullName>
    </alternativeName>
    <alternativeName>
        <fullName evidence="7">Protein-beta-aspartate methyltransferase</fullName>
        <shortName evidence="7">PIMT</shortName>
    </alternativeName>
</protein>
<dbReference type="SUPFAM" id="SSF53335">
    <property type="entry name" value="S-adenosyl-L-methionine-dependent methyltransferases"/>
    <property type="match status" value="1"/>
</dbReference>
<dbReference type="CDD" id="cd02440">
    <property type="entry name" value="AdoMet_MTases"/>
    <property type="match status" value="1"/>
</dbReference>
<organism evidence="8 9">
    <name type="scientific">Salinisphaera dokdonensis CL-ES53</name>
    <dbReference type="NCBI Taxonomy" id="1304272"/>
    <lineage>
        <taxon>Bacteria</taxon>
        <taxon>Pseudomonadati</taxon>
        <taxon>Pseudomonadota</taxon>
        <taxon>Gammaproteobacteria</taxon>
        <taxon>Salinisphaerales</taxon>
        <taxon>Salinisphaeraceae</taxon>
        <taxon>Salinisphaera</taxon>
    </lineage>
</organism>
<evidence type="ECO:0000256" key="4">
    <source>
        <dbReference type="ARBA" id="ARBA00022603"/>
    </source>
</evidence>
<keyword evidence="3 7" id="KW-0963">Cytoplasm</keyword>